<dbReference type="PANTHER" id="PTHR45708">
    <property type="entry name" value="ENDOCHITINASE"/>
    <property type="match status" value="1"/>
</dbReference>
<dbReference type="Gene3D" id="3.20.20.80">
    <property type="entry name" value="Glycosidases"/>
    <property type="match status" value="1"/>
</dbReference>
<proteinExistence type="predicted"/>
<dbReference type="InterPro" id="IPR050542">
    <property type="entry name" value="Glycosyl_Hydrlase18_Chitinase"/>
</dbReference>
<dbReference type="GO" id="GO:0005576">
    <property type="term" value="C:extracellular region"/>
    <property type="evidence" value="ECO:0007669"/>
    <property type="project" value="TreeGrafter"/>
</dbReference>
<gene>
    <name evidence="4" type="ORF">BCR33DRAFT_721355</name>
</gene>
<evidence type="ECO:0000256" key="3">
    <source>
        <dbReference type="SAM" id="MobiDB-lite"/>
    </source>
</evidence>
<evidence type="ECO:0000313" key="5">
    <source>
        <dbReference type="Proteomes" id="UP000193642"/>
    </source>
</evidence>
<protein>
    <submittedName>
        <fullName evidence="4">Glycoside hydrolase</fullName>
    </submittedName>
</protein>
<sequence length="401" mass="42499">MPLATLCRTTQYNIIHIKGILSYSTVKGFPGVDFNKYCSFPSQAFRGWPLKSANGLSLLDCSATVGKDITVCQSLGKKIILTIDPLDFMTANGTGTNGAPAVADNIWNLFLGGTSPNRPFGPSVQVDGLDFHIWSNNPNGVVDLATRLRTLMGQKYLFSASPRCAFPDFLINAQYFPTLSQTFDYITTFFLATPNQCGFRANPTGFWQTLQDWSTFTQPLPLIVGLAAWPVATVILATPGDYVNVTDFQSQNLVANMRATAPNFAGFSVMDASLDAVNTPCKNDEKGSLRRYSDVLWQQLTLPESQVGVNSAGSVACLAVLPPKTTTTSTTTTTTTTTTIDTILNAAGTGAAASSTSNIPNTSAGSGSGKQLASTTKTTGSGAISCKTGTLVVLAALMLMV</sequence>
<accession>A0A1Y2BS88</accession>
<dbReference type="SUPFAM" id="SSF51445">
    <property type="entry name" value="(Trans)glycosidases"/>
    <property type="match status" value="1"/>
</dbReference>
<reference evidence="4 5" key="1">
    <citation type="submission" date="2016-07" db="EMBL/GenBank/DDBJ databases">
        <title>Pervasive Adenine N6-methylation of Active Genes in Fungi.</title>
        <authorList>
            <consortium name="DOE Joint Genome Institute"/>
            <person name="Mondo S.J."/>
            <person name="Dannebaum R.O."/>
            <person name="Kuo R.C."/>
            <person name="Labutti K."/>
            <person name="Haridas S."/>
            <person name="Kuo A."/>
            <person name="Salamov A."/>
            <person name="Ahrendt S.R."/>
            <person name="Lipzen A."/>
            <person name="Sullivan W."/>
            <person name="Andreopoulos W.B."/>
            <person name="Clum A."/>
            <person name="Lindquist E."/>
            <person name="Daum C."/>
            <person name="Ramamoorthy G.K."/>
            <person name="Gryganskyi A."/>
            <person name="Culley D."/>
            <person name="Magnuson J.K."/>
            <person name="James T.Y."/>
            <person name="O'Malley M.A."/>
            <person name="Stajich J.E."/>
            <person name="Spatafora J.W."/>
            <person name="Visel A."/>
            <person name="Grigoriev I.V."/>
        </authorList>
    </citation>
    <scope>NUCLEOTIDE SEQUENCE [LARGE SCALE GENOMIC DNA]</scope>
    <source>
        <strain evidence="4 5">JEL800</strain>
    </source>
</reference>
<dbReference type="Proteomes" id="UP000193642">
    <property type="component" value="Unassembled WGS sequence"/>
</dbReference>
<evidence type="ECO:0000256" key="2">
    <source>
        <dbReference type="ARBA" id="ARBA00023295"/>
    </source>
</evidence>
<dbReference type="STRING" id="329046.A0A1Y2BS88"/>
<keyword evidence="5" id="KW-1185">Reference proteome</keyword>
<feature type="region of interest" description="Disordered" evidence="3">
    <location>
        <begin position="351"/>
        <end position="382"/>
    </location>
</feature>
<evidence type="ECO:0000313" key="4">
    <source>
        <dbReference type="EMBL" id="ORY37616.1"/>
    </source>
</evidence>
<dbReference type="EMBL" id="MCGO01000049">
    <property type="protein sequence ID" value="ORY37616.1"/>
    <property type="molecule type" value="Genomic_DNA"/>
</dbReference>
<dbReference type="InterPro" id="IPR017853">
    <property type="entry name" value="GH"/>
</dbReference>
<name>A0A1Y2BS88_9FUNG</name>
<dbReference type="OrthoDB" id="6020543at2759"/>
<comment type="caution">
    <text evidence="4">The sequence shown here is derived from an EMBL/GenBank/DDBJ whole genome shotgun (WGS) entry which is preliminary data.</text>
</comment>
<evidence type="ECO:0000256" key="1">
    <source>
        <dbReference type="ARBA" id="ARBA00022801"/>
    </source>
</evidence>
<dbReference type="AlphaFoldDB" id="A0A1Y2BS88"/>
<keyword evidence="2" id="KW-0326">Glycosidase</keyword>
<dbReference type="GO" id="GO:0004568">
    <property type="term" value="F:chitinase activity"/>
    <property type="evidence" value="ECO:0007669"/>
    <property type="project" value="TreeGrafter"/>
</dbReference>
<organism evidence="4 5">
    <name type="scientific">Rhizoclosmatium globosum</name>
    <dbReference type="NCBI Taxonomy" id="329046"/>
    <lineage>
        <taxon>Eukaryota</taxon>
        <taxon>Fungi</taxon>
        <taxon>Fungi incertae sedis</taxon>
        <taxon>Chytridiomycota</taxon>
        <taxon>Chytridiomycota incertae sedis</taxon>
        <taxon>Chytridiomycetes</taxon>
        <taxon>Chytridiales</taxon>
        <taxon>Chytriomycetaceae</taxon>
        <taxon>Rhizoclosmatium</taxon>
    </lineage>
</organism>
<keyword evidence="1 4" id="KW-0378">Hydrolase</keyword>
<dbReference type="PANTHER" id="PTHR45708:SF49">
    <property type="entry name" value="ENDOCHITINASE"/>
    <property type="match status" value="1"/>
</dbReference>
<feature type="compositionally biased region" description="Polar residues" evidence="3">
    <location>
        <begin position="358"/>
        <end position="382"/>
    </location>
</feature>